<name>A0A915DFP9_9BILA</name>
<evidence type="ECO:0000313" key="6">
    <source>
        <dbReference type="WBParaSite" id="jg18762"/>
    </source>
</evidence>
<evidence type="ECO:0000313" key="5">
    <source>
        <dbReference type="Proteomes" id="UP000887574"/>
    </source>
</evidence>
<protein>
    <submittedName>
        <fullName evidence="6">Ricin B lectin domain-containing protein</fullName>
    </submittedName>
</protein>
<reference evidence="6" key="1">
    <citation type="submission" date="2022-11" db="UniProtKB">
        <authorList>
            <consortium name="WormBaseParasite"/>
        </authorList>
    </citation>
    <scope>IDENTIFICATION</scope>
</reference>
<dbReference type="Pfam" id="PF00652">
    <property type="entry name" value="Ricin_B_lectin"/>
    <property type="match status" value="1"/>
</dbReference>
<dbReference type="AlphaFoldDB" id="A0A915DFP9"/>
<proteinExistence type="predicted"/>
<dbReference type="InterPro" id="IPR035992">
    <property type="entry name" value="Ricin_B-like_lectins"/>
</dbReference>
<evidence type="ECO:0000256" key="3">
    <source>
        <dbReference type="SAM" id="MobiDB-lite"/>
    </source>
</evidence>
<accession>A0A915DFP9</accession>
<feature type="domain" description="Ricin B lectin" evidence="4">
    <location>
        <begin position="30"/>
        <end position="99"/>
    </location>
</feature>
<feature type="region of interest" description="Disordered" evidence="3">
    <location>
        <begin position="1"/>
        <end position="23"/>
    </location>
</feature>
<sequence>MRNHLQLKPAGIPIVPQPGDRPLPGHLQKDENSNFNLGVFGCQGGGSSAQVFSLTKSNQFRREINCLNVEWPNRRDPKSAVATLKECSKNSQTWKLGEVGVRKFVCIYFLE</sequence>
<dbReference type="InterPro" id="IPR000772">
    <property type="entry name" value="Ricin_B_lectin"/>
</dbReference>
<keyword evidence="5" id="KW-1185">Reference proteome</keyword>
<organism evidence="5 6">
    <name type="scientific">Ditylenchus dipsaci</name>
    <dbReference type="NCBI Taxonomy" id="166011"/>
    <lineage>
        <taxon>Eukaryota</taxon>
        <taxon>Metazoa</taxon>
        <taxon>Ecdysozoa</taxon>
        <taxon>Nematoda</taxon>
        <taxon>Chromadorea</taxon>
        <taxon>Rhabditida</taxon>
        <taxon>Tylenchina</taxon>
        <taxon>Tylenchomorpha</taxon>
        <taxon>Sphaerularioidea</taxon>
        <taxon>Anguinidae</taxon>
        <taxon>Anguininae</taxon>
        <taxon>Ditylenchus</taxon>
    </lineage>
</organism>
<dbReference type="Proteomes" id="UP000887574">
    <property type="component" value="Unplaced"/>
</dbReference>
<evidence type="ECO:0000256" key="2">
    <source>
        <dbReference type="ARBA" id="ARBA00023211"/>
    </source>
</evidence>
<evidence type="ECO:0000259" key="4">
    <source>
        <dbReference type="Pfam" id="PF00652"/>
    </source>
</evidence>
<comment type="cofactor">
    <cofactor evidence="1">
        <name>Mn(2+)</name>
        <dbReference type="ChEBI" id="CHEBI:29035"/>
    </cofactor>
</comment>
<keyword evidence="2" id="KW-0464">Manganese</keyword>
<dbReference type="Gene3D" id="2.80.10.50">
    <property type="match status" value="1"/>
</dbReference>
<dbReference type="SUPFAM" id="SSF50370">
    <property type="entry name" value="Ricin B-like lectins"/>
    <property type="match status" value="1"/>
</dbReference>
<dbReference type="WBParaSite" id="jg18762">
    <property type="protein sequence ID" value="jg18762"/>
    <property type="gene ID" value="jg18762"/>
</dbReference>
<evidence type="ECO:0000256" key="1">
    <source>
        <dbReference type="ARBA" id="ARBA00001936"/>
    </source>
</evidence>